<dbReference type="GO" id="GO:0016829">
    <property type="term" value="F:lyase activity"/>
    <property type="evidence" value="ECO:0007669"/>
    <property type="project" value="UniProtKB-KW"/>
</dbReference>
<comment type="cofactor">
    <cofactor evidence="1">
        <name>pyridoxal 5'-phosphate</name>
        <dbReference type="ChEBI" id="CHEBI:597326"/>
    </cofactor>
</comment>
<evidence type="ECO:0000259" key="5">
    <source>
        <dbReference type="Pfam" id="PF01212"/>
    </source>
</evidence>
<feature type="compositionally biased region" description="Basic and acidic residues" evidence="4">
    <location>
        <begin position="359"/>
        <end position="369"/>
    </location>
</feature>
<reference evidence="6" key="1">
    <citation type="submission" date="2021-12" db="EMBL/GenBank/DDBJ databases">
        <title>Discovery of the Pendulisporaceae a myxobacterial family with distinct sporulation behavior and unique specialized metabolism.</title>
        <authorList>
            <person name="Garcia R."/>
            <person name="Popoff A."/>
            <person name="Bader C.D."/>
            <person name="Loehr J."/>
            <person name="Walesch S."/>
            <person name="Walt C."/>
            <person name="Boldt J."/>
            <person name="Bunk B."/>
            <person name="Haeckl F.J.F.P.J."/>
            <person name="Gunesch A.P."/>
            <person name="Birkelbach J."/>
            <person name="Nuebel U."/>
            <person name="Pietschmann T."/>
            <person name="Bach T."/>
            <person name="Mueller R."/>
        </authorList>
    </citation>
    <scope>NUCLEOTIDE SEQUENCE</scope>
    <source>
        <strain evidence="6">MSr11367</strain>
    </source>
</reference>
<proteinExistence type="inferred from homology"/>
<keyword evidence="7" id="KW-1185">Reference proteome</keyword>
<dbReference type="RefSeq" id="WP_394833692.1">
    <property type="nucleotide sequence ID" value="NZ_CP089929.1"/>
</dbReference>
<evidence type="ECO:0000256" key="2">
    <source>
        <dbReference type="ARBA" id="ARBA00006966"/>
    </source>
</evidence>
<accession>A0ABZ2KZE3</accession>
<dbReference type="SUPFAM" id="SSF53383">
    <property type="entry name" value="PLP-dependent transferases"/>
    <property type="match status" value="1"/>
</dbReference>
<dbReference type="InterPro" id="IPR001597">
    <property type="entry name" value="ArAA_b-elim_lyase/Thr_aldolase"/>
</dbReference>
<dbReference type="PANTHER" id="PTHR48097">
    <property type="entry name" value="L-THREONINE ALDOLASE-RELATED"/>
    <property type="match status" value="1"/>
</dbReference>
<name>A0ABZ2KZE3_9BACT</name>
<evidence type="ECO:0000256" key="3">
    <source>
        <dbReference type="ARBA" id="ARBA00022898"/>
    </source>
</evidence>
<dbReference type="Proteomes" id="UP001374803">
    <property type="component" value="Chromosome"/>
</dbReference>
<comment type="similarity">
    <text evidence="2">Belongs to the threonine aldolase family.</text>
</comment>
<feature type="region of interest" description="Disordered" evidence="4">
    <location>
        <begin position="359"/>
        <end position="381"/>
    </location>
</feature>
<sequence length="381" mass="41879">MNHPPEIKRSLCLHGPPVRHTPREMLMRLLERMPPDTPGSGPLGPVAQLEERVARLLGKEAALFFPTGTMAQQVALRIHAEQRGRSTFAAHPQCHLAVWEDNGYSVIHGLRFQPAGDPHALLTLEDLSEVKIPLAALVLELPQRDIGGQLPSWASLGEQVAWARERGAAVHMDGARLWEAQTFYERPFSDIAGLFDSVYVSLYKSLRGIRGAVLAGSKELVAEASVWRMRLGGSIPDAWPLAAAALLGLDDVLPRMKGFRDYAITLAAAINRDSGAHTLPEDPQTPLFHVHLPASKRAVEAAADAILAERGIQLFRRVLRSPDERSCRFEITIGENAMDFTPDEVVSLLRELLDRANANDRASRSHGKDAASGCEPIDLRR</sequence>
<dbReference type="InterPro" id="IPR015424">
    <property type="entry name" value="PyrdxlP-dep_Trfase"/>
</dbReference>
<dbReference type="Gene3D" id="3.40.640.10">
    <property type="entry name" value="Type I PLP-dependent aspartate aminotransferase-like (Major domain)"/>
    <property type="match status" value="1"/>
</dbReference>
<keyword evidence="3" id="KW-0663">Pyridoxal phosphate</keyword>
<dbReference type="Gene3D" id="3.90.1150.10">
    <property type="entry name" value="Aspartate Aminotransferase, domain 1"/>
    <property type="match status" value="1"/>
</dbReference>
<dbReference type="InterPro" id="IPR015421">
    <property type="entry name" value="PyrdxlP-dep_Trfase_major"/>
</dbReference>
<dbReference type="EMBL" id="CP089983">
    <property type="protein sequence ID" value="WXB04058.1"/>
    <property type="molecule type" value="Genomic_DNA"/>
</dbReference>
<dbReference type="PANTHER" id="PTHR48097:SF9">
    <property type="entry name" value="L-THREONINE ALDOLASE"/>
    <property type="match status" value="1"/>
</dbReference>
<evidence type="ECO:0000256" key="1">
    <source>
        <dbReference type="ARBA" id="ARBA00001933"/>
    </source>
</evidence>
<evidence type="ECO:0000256" key="4">
    <source>
        <dbReference type="SAM" id="MobiDB-lite"/>
    </source>
</evidence>
<keyword evidence="6" id="KW-0456">Lyase</keyword>
<evidence type="ECO:0000313" key="7">
    <source>
        <dbReference type="Proteomes" id="UP001374803"/>
    </source>
</evidence>
<organism evidence="6 7">
    <name type="scientific">Pendulispora rubella</name>
    <dbReference type="NCBI Taxonomy" id="2741070"/>
    <lineage>
        <taxon>Bacteria</taxon>
        <taxon>Pseudomonadati</taxon>
        <taxon>Myxococcota</taxon>
        <taxon>Myxococcia</taxon>
        <taxon>Myxococcales</taxon>
        <taxon>Sorangiineae</taxon>
        <taxon>Pendulisporaceae</taxon>
        <taxon>Pendulispora</taxon>
    </lineage>
</organism>
<dbReference type="Pfam" id="PF01212">
    <property type="entry name" value="Beta_elim_lyase"/>
    <property type="match status" value="1"/>
</dbReference>
<evidence type="ECO:0000313" key="6">
    <source>
        <dbReference type="EMBL" id="WXB04058.1"/>
    </source>
</evidence>
<protein>
    <submittedName>
        <fullName evidence="6">Beta-eliminating lyase-related protein</fullName>
    </submittedName>
</protein>
<gene>
    <name evidence="6" type="ORF">LVJ94_45025</name>
</gene>
<dbReference type="InterPro" id="IPR015422">
    <property type="entry name" value="PyrdxlP-dep_Trfase_small"/>
</dbReference>
<feature type="domain" description="Aromatic amino acid beta-eliminating lyase/threonine aldolase" evidence="5">
    <location>
        <begin position="46"/>
        <end position="285"/>
    </location>
</feature>